<dbReference type="FunFam" id="3.40.309.10:FF:000009">
    <property type="entry name" value="Aldehyde dehydrogenase A"/>
    <property type="match status" value="1"/>
</dbReference>
<evidence type="ECO:0000259" key="6">
    <source>
        <dbReference type="Pfam" id="PF00171"/>
    </source>
</evidence>
<keyword evidence="2 4" id="KW-0560">Oxidoreductase</keyword>
<dbReference type="OrthoDB" id="6882680at2"/>
<evidence type="ECO:0000256" key="3">
    <source>
        <dbReference type="PROSITE-ProRule" id="PRU10007"/>
    </source>
</evidence>
<comment type="caution">
    <text evidence="7">The sequence shown here is derived from an EMBL/GenBank/DDBJ whole genome shotgun (WGS) entry which is preliminary data.</text>
</comment>
<name>A0A4R8XW26_9MICO</name>
<dbReference type="Gene3D" id="3.40.309.10">
    <property type="entry name" value="Aldehyde Dehydrogenase, Chain A, domain 2"/>
    <property type="match status" value="1"/>
</dbReference>
<feature type="region of interest" description="Disordered" evidence="5">
    <location>
        <begin position="1"/>
        <end position="26"/>
    </location>
</feature>
<feature type="domain" description="Aldehyde dehydrogenase" evidence="6">
    <location>
        <begin position="68"/>
        <end position="524"/>
    </location>
</feature>
<evidence type="ECO:0000256" key="2">
    <source>
        <dbReference type="ARBA" id="ARBA00023002"/>
    </source>
</evidence>
<dbReference type="FunFam" id="3.40.605.10:FF:000007">
    <property type="entry name" value="NAD/NADP-dependent betaine aldehyde dehydrogenase"/>
    <property type="match status" value="1"/>
</dbReference>
<evidence type="ECO:0000256" key="4">
    <source>
        <dbReference type="RuleBase" id="RU003345"/>
    </source>
</evidence>
<dbReference type="InterPro" id="IPR029510">
    <property type="entry name" value="Ald_DH_CS_GLU"/>
</dbReference>
<sequence length="529" mass="56388">MGKRASGPDTTRRRGRSSRGTGQFRSGYADSAVRCHTYRTKDRFLHSAQRIRPVATPTLKNFVNGRFVDPAGTDLLDIVDPTTGRLVARAPVSTAADVDDAMTAAKSAFRTWGRTTPSERQRALLRLADAIDAESDAIVEAQHRNTGQPRATIAADEVAAGTDQLRFFAGAARLLEGKSAGEYLPGMTSWVRREPIGVVGQVTPWNFPFLMAIWKIGPALAAGNTLVLKPSDTTPESTLELARISQGILPDGVMNIVLGNGGTGAAIVEHPVPGLVSITGSVRAGMAVAAGAAKTLKRAHLELGGKAPALVFADVDVAKTAAAIADFSFYNAGQDCTAITRVLVHESIHDEFVAALVAEARGRTTGSADDADNYFGPLNNVNHFGDVVKKVAALPDHAVIATGGHQVGTEGFYFEPTVVTQVRQTDAIVQEETFGPVITVQPFTSEEHAVTLANDVSYALASSVWTLDHATAMRVSRDLDFGAVWINTHILLTAEMPHGGFKQSGYGKDLSMYGVEDYTRIKHVMSALE</sequence>
<dbReference type="InterPro" id="IPR016163">
    <property type="entry name" value="Ald_DH_C"/>
</dbReference>
<dbReference type="GO" id="GO:0016620">
    <property type="term" value="F:oxidoreductase activity, acting on the aldehyde or oxo group of donors, NAD or NADP as acceptor"/>
    <property type="evidence" value="ECO:0007669"/>
    <property type="project" value="InterPro"/>
</dbReference>
<dbReference type="InterPro" id="IPR016160">
    <property type="entry name" value="Ald_DH_CS_CYS"/>
</dbReference>
<reference evidence="7 8" key="1">
    <citation type="submission" date="2019-03" db="EMBL/GenBank/DDBJ databases">
        <title>Genomics of glacier-inhabiting Cryobacterium strains.</title>
        <authorList>
            <person name="Liu Q."/>
            <person name="Xin Y.-H."/>
        </authorList>
    </citation>
    <scope>NUCLEOTIDE SEQUENCE [LARGE SCALE GENOMIC DNA]</scope>
    <source>
        <strain evidence="7 8">TMT2-48-2</strain>
    </source>
</reference>
<evidence type="ECO:0000313" key="8">
    <source>
        <dbReference type="Proteomes" id="UP000298433"/>
    </source>
</evidence>
<dbReference type="SUPFAM" id="SSF53720">
    <property type="entry name" value="ALDH-like"/>
    <property type="match status" value="1"/>
</dbReference>
<accession>A0A4R8XW26</accession>
<dbReference type="AlphaFoldDB" id="A0A4R8XW26"/>
<evidence type="ECO:0000256" key="5">
    <source>
        <dbReference type="SAM" id="MobiDB-lite"/>
    </source>
</evidence>
<protein>
    <submittedName>
        <fullName evidence="7">Aldehyde dehydrogenase family protein</fullName>
    </submittedName>
</protein>
<dbReference type="EMBL" id="SOGN01000018">
    <property type="protein sequence ID" value="TFC83056.1"/>
    <property type="molecule type" value="Genomic_DNA"/>
</dbReference>
<dbReference type="PROSITE" id="PS00687">
    <property type="entry name" value="ALDEHYDE_DEHYDR_GLU"/>
    <property type="match status" value="1"/>
</dbReference>
<dbReference type="Proteomes" id="UP000298433">
    <property type="component" value="Unassembled WGS sequence"/>
</dbReference>
<dbReference type="NCBIfam" id="NF010000">
    <property type="entry name" value="PRK13473.1"/>
    <property type="match status" value="1"/>
</dbReference>
<proteinExistence type="inferred from homology"/>
<dbReference type="InterPro" id="IPR016161">
    <property type="entry name" value="Ald_DH/histidinol_DH"/>
</dbReference>
<organism evidence="7 8">
    <name type="scientific">Cryobacterium cheniae</name>
    <dbReference type="NCBI Taxonomy" id="1259262"/>
    <lineage>
        <taxon>Bacteria</taxon>
        <taxon>Bacillati</taxon>
        <taxon>Actinomycetota</taxon>
        <taxon>Actinomycetes</taxon>
        <taxon>Micrococcales</taxon>
        <taxon>Microbacteriaceae</taxon>
        <taxon>Cryobacterium</taxon>
    </lineage>
</organism>
<feature type="active site" evidence="3">
    <location>
        <position position="302"/>
    </location>
</feature>
<gene>
    <name evidence="7" type="ORF">E3T23_02990</name>
</gene>
<evidence type="ECO:0000313" key="7">
    <source>
        <dbReference type="EMBL" id="TFC83056.1"/>
    </source>
</evidence>
<comment type="similarity">
    <text evidence="1 4">Belongs to the aldehyde dehydrogenase family.</text>
</comment>
<dbReference type="PANTHER" id="PTHR11699">
    <property type="entry name" value="ALDEHYDE DEHYDROGENASE-RELATED"/>
    <property type="match status" value="1"/>
</dbReference>
<dbReference type="InterPro" id="IPR016162">
    <property type="entry name" value="Ald_DH_N"/>
</dbReference>
<evidence type="ECO:0000256" key="1">
    <source>
        <dbReference type="ARBA" id="ARBA00009986"/>
    </source>
</evidence>
<dbReference type="Pfam" id="PF00171">
    <property type="entry name" value="Aldedh"/>
    <property type="match status" value="1"/>
</dbReference>
<dbReference type="PROSITE" id="PS00070">
    <property type="entry name" value="ALDEHYDE_DEHYDR_CYS"/>
    <property type="match status" value="1"/>
</dbReference>
<dbReference type="Gene3D" id="3.40.605.10">
    <property type="entry name" value="Aldehyde Dehydrogenase, Chain A, domain 1"/>
    <property type="match status" value="1"/>
</dbReference>
<dbReference type="InterPro" id="IPR015590">
    <property type="entry name" value="Aldehyde_DH_dom"/>
</dbReference>
<keyword evidence="8" id="KW-1185">Reference proteome</keyword>